<dbReference type="Proteomes" id="UP001358417">
    <property type="component" value="Unassembled WGS sequence"/>
</dbReference>
<dbReference type="EMBL" id="JAVRRD010000017">
    <property type="protein sequence ID" value="KAK5050415.1"/>
    <property type="molecule type" value="Genomic_DNA"/>
</dbReference>
<gene>
    <name evidence="9" type="ORF">LTR84_003696</name>
</gene>
<evidence type="ECO:0000256" key="3">
    <source>
        <dbReference type="ARBA" id="ARBA00022692"/>
    </source>
</evidence>
<dbReference type="Gene3D" id="1.20.1250.20">
    <property type="entry name" value="MFS general substrate transporter like domains"/>
    <property type="match status" value="1"/>
</dbReference>
<feature type="transmembrane region" description="Helical" evidence="7">
    <location>
        <begin position="346"/>
        <end position="368"/>
    </location>
</feature>
<evidence type="ECO:0000256" key="5">
    <source>
        <dbReference type="ARBA" id="ARBA00023136"/>
    </source>
</evidence>
<keyword evidence="10" id="KW-1185">Reference proteome</keyword>
<sequence>MQSPDKHKKDIGAQSTIMATADKGQEVTEHEHVPSSPSEPMKVEVDTVHGDEALRVIAGYNGPTEWDPLEEKKLRRKLDKRILPILMVTYALQYYDKGMISVAAIFGMREDIDLSGNRYSMAAAIFFLGFIVGVYPASRLAQKYPVENVAGGLVLLWGICFILTAACTTYQGLYTQRFFLGALEAGVSPIFMLIVGQFYRKDEQALMMGVWYSASSFISFVGFPVTYGLAHIKGTLKPWRYMYLFGGAVTILWAFVIYFFMPPDPIRAKGLNERERYIAVARLRMNNAGVRNLHFKKAHSLELLRDEKFWLIVAMGYLSMIAAAPVTAFGPIVVAGGFHVGVFRTILYLAPGGIFVGLVMIGTTYWAYKVKNIRCIIIFCAQMVTTVSATLLWKLPLTKASLGGLVFCIYILPGFSVSWGLLMGLSIANAAGYTKRVVSSSGIYLGYCLGQFTGPLLFKDKDAPRYGPGFEAVVGTAATAGVLSLVYMYICIWQNKQRDAAGETEAFDHAYEDDVTDKKNPQFRGGDSDEKLDEYVYLVGPCWPKTLRITEELVALLKDWKMEPIEVTN</sequence>
<dbReference type="PROSITE" id="PS50850">
    <property type="entry name" value="MFS"/>
    <property type="match status" value="1"/>
</dbReference>
<feature type="transmembrane region" description="Helical" evidence="7">
    <location>
        <begin position="309"/>
        <end position="334"/>
    </location>
</feature>
<dbReference type="Pfam" id="PF07690">
    <property type="entry name" value="MFS_1"/>
    <property type="match status" value="1"/>
</dbReference>
<keyword evidence="4 7" id="KW-1133">Transmembrane helix</keyword>
<proteinExistence type="predicted"/>
<accession>A0AAV9N8S2</accession>
<dbReference type="GeneID" id="89971879"/>
<keyword evidence="5 7" id="KW-0472">Membrane</keyword>
<evidence type="ECO:0000256" key="2">
    <source>
        <dbReference type="ARBA" id="ARBA00022448"/>
    </source>
</evidence>
<feature type="transmembrane region" description="Helical" evidence="7">
    <location>
        <begin position="149"/>
        <end position="172"/>
    </location>
</feature>
<dbReference type="InterPro" id="IPR011701">
    <property type="entry name" value="MFS"/>
</dbReference>
<dbReference type="InterPro" id="IPR036259">
    <property type="entry name" value="MFS_trans_sf"/>
</dbReference>
<feature type="domain" description="Major facilitator superfamily (MFS) profile" evidence="8">
    <location>
        <begin position="82"/>
        <end position="496"/>
    </location>
</feature>
<protein>
    <recommendedName>
        <fullName evidence="8">Major facilitator superfamily (MFS) profile domain-containing protein</fullName>
    </recommendedName>
</protein>
<evidence type="ECO:0000313" key="10">
    <source>
        <dbReference type="Proteomes" id="UP001358417"/>
    </source>
</evidence>
<feature type="region of interest" description="Disordered" evidence="6">
    <location>
        <begin position="1"/>
        <end position="42"/>
    </location>
</feature>
<dbReference type="GO" id="GO:0016020">
    <property type="term" value="C:membrane"/>
    <property type="evidence" value="ECO:0007669"/>
    <property type="project" value="UniProtKB-SubCell"/>
</dbReference>
<keyword evidence="3 7" id="KW-0812">Transmembrane</keyword>
<reference evidence="9 10" key="1">
    <citation type="submission" date="2023-08" db="EMBL/GenBank/DDBJ databases">
        <title>Black Yeasts Isolated from many extreme environments.</title>
        <authorList>
            <person name="Coleine C."/>
            <person name="Stajich J.E."/>
            <person name="Selbmann L."/>
        </authorList>
    </citation>
    <scope>NUCLEOTIDE SEQUENCE [LARGE SCALE GENOMIC DNA]</scope>
    <source>
        <strain evidence="9 10">CCFEE 5792</strain>
    </source>
</reference>
<feature type="transmembrane region" description="Helical" evidence="7">
    <location>
        <begin position="437"/>
        <end position="458"/>
    </location>
</feature>
<feature type="compositionally biased region" description="Basic and acidic residues" evidence="6">
    <location>
        <begin position="1"/>
        <end position="11"/>
    </location>
</feature>
<feature type="transmembrane region" description="Helical" evidence="7">
    <location>
        <begin position="401"/>
        <end position="425"/>
    </location>
</feature>
<feature type="transmembrane region" description="Helical" evidence="7">
    <location>
        <begin position="241"/>
        <end position="261"/>
    </location>
</feature>
<dbReference type="PANTHER" id="PTHR43791">
    <property type="entry name" value="PERMEASE-RELATED"/>
    <property type="match status" value="1"/>
</dbReference>
<evidence type="ECO:0000256" key="1">
    <source>
        <dbReference type="ARBA" id="ARBA00004141"/>
    </source>
</evidence>
<feature type="transmembrane region" description="Helical" evidence="7">
    <location>
        <begin position="375"/>
        <end position="395"/>
    </location>
</feature>
<feature type="transmembrane region" description="Helical" evidence="7">
    <location>
        <begin position="82"/>
        <end position="107"/>
    </location>
</feature>
<evidence type="ECO:0000313" key="9">
    <source>
        <dbReference type="EMBL" id="KAK5050415.1"/>
    </source>
</evidence>
<comment type="caution">
    <text evidence="9">The sequence shown here is derived from an EMBL/GenBank/DDBJ whole genome shotgun (WGS) entry which is preliminary data.</text>
</comment>
<evidence type="ECO:0000256" key="6">
    <source>
        <dbReference type="SAM" id="MobiDB-lite"/>
    </source>
</evidence>
<evidence type="ECO:0000256" key="4">
    <source>
        <dbReference type="ARBA" id="ARBA00022989"/>
    </source>
</evidence>
<evidence type="ECO:0000256" key="7">
    <source>
        <dbReference type="SAM" id="Phobius"/>
    </source>
</evidence>
<dbReference type="SUPFAM" id="SSF103473">
    <property type="entry name" value="MFS general substrate transporter"/>
    <property type="match status" value="1"/>
</dbReference>
<organism evidence="9 10">
    <name type="scientific">Exophiala bonariae</name>
    <dbReference type="NCBI Taxonomy" id="1690606"/>
    <lineage>
        <taxon>Eukaryota</taxon>
        <taxon>Fungi</taxon>
        <taxon>Dikarya</taxon>
        <taxon>Ascomycota</taxon>
        <taxon>Pezizomycotina</taxon>
        <taxon>Eurotiomycetes</taxon>
        <taxon>Chaetothyriomycetidae</taxon>
        <taxon>Chaetothyriales</taxon>
        <taxon>Herpotrichiellaceae</taxon>
        <taxon>Exophiala</taxon>
    </lineage>
</organism>
<dbReference type="GO" id="GO:0022857">
    <property type="term" value="F:transmembrane transporter activity"/>
    <property type="evidence" value="ECO:0007669"/>
    <property type="project" value="InterPro"/>
</dbReference>
<feature type="transmembrane region" description="Helical" evidence="7">
    <location>
        <begin position="210"/>
        <end position="229"/>
    </location>
</feature>
<feature type="transmembrane region" description="Helical" evidence="7">
    <location>
        <begin position="178"/>
        <end position="198"/>
    </location>
</feature>
<dbReference type="PANTHER" id="PTHR43791:SF35">
    <property type="entry name" value="MAJOR FACILITATOR SUPERFAMILY (MFS) PROFILE DOMAIN-CONTAINING PROTEIN"/>
    <property type="match status" value="1"/>
</dbReference>
<feature type="transmembrane region" description="Helical" evidence="7">
    <location>
        <begin position="119"/>
        <end position="137"/>
    </location>
</feature>
<name>A0AAV9N8S2_9EURO</name>
<keyword evidence="2" id="KW-0813">Transport</keyword>
<evidence type="ECO:0000259" key="8">
    <source>
        <dbReference type="PROSITE" id="PS50850"/>
    </source>
</evidence>
<dbReference type="AlphaFoldDB" id="A0AAV9N8S2"/>
<dbReference type="RefSeq" id="XP_064705001.1">
    <property type="nucleotide sequence ID" value="XM_064847280.1"/>
</dbReference>
<dbReference type="InterPro" id="IPR020846">
    <property type="entry name" value="MFS_dom"/>
</dbReference>
<comment type="subcellular location">
    <subcellularLocation>
        <location evidence="1">Membrane</location>
        <topology evidence="1">Multi-pass membrane protein</topology>
    </subcellularLocation>
</comment>
<feature type="compositionally biased region" description="Basic and acidic residues" evidence="6">
    <location>
        <begin position="23"/>
        <end position="33"/>
    </location>
</feature>
<feature type="transmembrane region" description="Helical" evidence="7">
    <location>
        <begin position="470"/>
        <end position="490"/>
    </location>
</feature>